<organism evidence="1 2">
    <name type="scientific">Candidatus Megaera venefica</name>
    <dbReference type="NCBI Taxonomy" id="2055910"/>
    <lineage>
        <taxon>Bacteria</taxon>
        <taxon>Pseudomonadati</taxon>
        <taxon>Pseudomonadota</taxon>
        <taxon>Alphaproteobacteria</taxon>
        <taxon>Rickettsiales</taxon>
        <taxon>Rickettsiaceae</taxon>
        <taxon>Candidatus Megaera</taxon>
    </lineage>
</organism>
<keyword evidence="2" id="KW-1185">Reference proteome</keyword>
<dbReference type="Pfam" id="PF03966">
    <property type="entry name" value="Trm112p"/>
    <property type="match status" value="1"/>
</dbReference>
<name>A0ABU5NDY1_9RICK</name>
<evidence type="ECO:0000313" key="2">
    <source>
        <dbReference type="Proteomes" id="UP001291687"/>
    </source>
</evidence>
<comment type="caution">
    <text evidence="1">The sequence shown here is derived from an EMBL/GenBank/DDBJ whole genome shotgun (WGS) entry which is preliminary data.</text>
</comment>
<reference evidence="1 2" key="1">
    <citation type="submission" date="2023-03" db="EMBL/GenBank/DDBJ databases">
        <title>Host association and intracellularity evolved multiple times independently in the Rickettsiales.</title>
        <authorList>
            <person name="Castelli M."/>
            <person name="Nardi T."/>
            <person name="Gammuto L."/>
            <person name="Bellinzona G."/>
            <person name="Sabaneyeva E."/>
            <person name="Potekhin A."/>
            <person name="Serra V."/>
            <person name="Petroni G."/>
            <person name="Sassera D."/>
        </authorList>
    </citation>
    <scope>NUCLEOTIDE SEQUENCE [LARGE SCALE GENOMIC DNA]</scope>
    <source>
        <strain evidence="1 2">Sr 2-6</strain>
    </source>
</reference>
<evidence type="ECO:0000313" key="1">
    <source>
        <dbReference type="EMBL" id="MEA0971361.1"/>
    </source>
</evidence>
<gene>
    <name evidence="1" type="ORF">Megvenef_01338</name>
</gene>
<dbReference type="RefSeq" id="WP_322777263.1">
    <property type="nucleotide sequence ID" value="NZ_JARJFB010000122.1"/>
</dbReference>
<proteinExistence type="predicted"/>
<dbReference type="SUPFAM" id="SSF158997">
    <property type="entry name" value="Trm112p-like"/>
    <property type="match status" value="1"/>
</dbReference>
<dbReference type="Gene3D" id="2.20.25.10">
    <property type="match status" value="1"/>
</dbReference>
<dbReference type="PANTHER" id="PTHR33505:SF4">
    <property type="entry name" value="PROTEIN PREY, MITOCHONDRIAL"/>
    <property type="match status" value="1"/>
</dbReference>
<accession>A0ABU5NDY1</accession>
<dbReference type="InterPro" id="IPR005651">
    <property type="entry name" value="Trm112-like"/>
</dbReference>
<dbReference type="PANTHER" id="PTHR33505">
    <property type="entry name" value="ZGC:162634"/>
    <property type="match status" value="1"/>
</dbReference>
<dbReference type="EMBL" id="JARJFB010000122">
    <property type="protein sequence ID" value="MEA0971361.1"/>
    <property type="molecule type" value="Genomic_DNA"/>
</dbReference>
<dbReference type="Proteomes" id="UP001291687">
    <property type="component" value="Unassembled WGS sequence"/>
</dbReference>
<sequence length="74" mass="8182">MKLSTELLNLIVCPVSGDKLIYDQDQSILISKKARLIYPVVDGIPLLLASEAKKIPLDSSKIKTGIEEKEKIES</sequence>
<protein>
    <submittedName>
        <fullName evidence="1">Trm112 family protein</fullName>
    </submittedName>
</protein>